<proteinExistence type="predicted"/>
<gene>
    <name evidence="3" type="ORF">GCM10011501_17690</name>
</gene>
<dbReference type="InterPro" id="IPR002123">
    <property type="entry name" value="Plipid/glycerol_acylTrfase"/>
</dbReference>
<name>A0ABQ3IQE6_9GAMM</name>
<dbReference type="EMBL" id="BNAH01000006">
    <property type="protein sequence ID" value="GHE88726.1"/>
    <property type="molecule type" value="Genomic_DNA"/>
</dbReference>
<organism evidence="3 4">
    <name type="scientific">Thalassotalea profundi</name>
    <dbReference type="NCBI Taxonomy" id="2036687"/>
    <lineage>
        <taxon>Bacteria</taxon>
        <taxon>Pseudomonadati</taxon>
        <taxon>Pseudomonadota</taxon>
        <taxon>Gammaproteobacteria</taxon>
        <taxon>Alteromonadales</taxon>
        <taxon>Colwelliaceae</taxon>
        <taxon>Thalassotalea</taxon>
    </lineage>
</organism>
<keyword evidence="4" id="KW-1185">Reference proteome</keyword>
<dbReference type="PANTHER" id="PTHR10983:SF16">
    <property type="entry name" value="LYSOCARDIOLIPIN ACYLTRANSFERASE 1"/>
    <property type="match status" value="1"/>
</dbReference>
<evidence type="ECO:0000259" key="2">
    <source>
        <dbReference type="SMART" id="SM00563"/>
    </source>
</evidence>
<sequence length="298" mass="34731">MLHFLPAFLIGFLSFCFYALNTFLWLIPIIVFSILKALLPFNTTQKVFSYLLDHMASNWVAINTLNQKLFTNLSIDVSGLEGVNPKQWYLVVCNHQSWVDILILQRVLHGKIPFLKFFLKKELIFVPFLGIAWWALDFPFMKRYSQSFIKKNPHLKGKDIETTKKACAKFKYKPVSVMNFIEGTRFTDEKHQKQNAGFNNLLKPKAGGIGFVLSTMGESLNKIVNVTIYYPEGMPNFIDFLCGKIKKLKVVIEIKDIEQDLLGDYVNDRNYKISFQKWVNQLWIEKDQLLDQLKNNNR</sequence>
<keyword evidence="1" id="KW-0472">Membrane</keyword>
<accession>A0ABQ3IQE6</accession>
<keyword evidence="1" id="KW-1133">Transmembrane helix</keyword>
<comment type="caution">
    <text evidence="3">The sequence shown here is derived from an EMBL/GenBank/DDBJ whole genome shotgun (WGS) entry which is preliminary data.</text>
</comment>
<evidence type="ECO:0000313" key="3">
    <source>
        <dbReference type="EMBL" id="GHE88726.1"/>
    </source>
</evidence>
<feature type="domain" description="Phospholipid/glycerol acyltransferase" evidence="2">
    <location>
        <begin position="89"/>
        <end position="231"/>
    </location>
</feature>
<dbReference type="CDD" id="cd07990">
    <property type="entry name" value="LPLAT_LCLAT1-like"/>
    <property type="match status" value="1"/>
</dbReference>
<keyword evidence="3" id="KW-0012">Acyltransferase</keyword>
<dbReference type="NCBIfam" id="NF010621">
    <property type="entry name" value="PRK14014.1"/>
    <property type="match status" value="1"/>
</dbReference>
<keyword evidence="1" id="KW-0812">Transmembrane</keyword>
<dbReference type="SMART" id="SM00563">
    <property type="entry name" value="PlsC"/>
    <property type="match status" value="1"/>
</dbReference>
<reference evidence="4" key="1">
    <citation type="journal article" date="2019" name="Int. J. Syst. Evol. Microbiol.">
        <title>The Global Catalogue of Microorganisms (GCM) 10K type strain sequencing project: providing services to taxonomists for standard genome sequencing and annotation.</title>
        <authorList>
            <consortium name="The Broad Institute Genomics Platform"/>
            <consortium name="The Broad Institute Genome Sequencing Center for Infectious Disease"/>
            <person name="Wu L."/>
            <person name="Ma J."/>
        </authorList>
    </citation>
    <scope>NUCLEOTIDE SEQUENCE [LARGE SCALE GENOMIC DNA]</scope>
    <source>
        <strain evidence="4">CGMCC 1.15922</strain>
    </source>
</reference>
<keyword evidence="3" id="KW-0808">Transferase</keyword>
<dbReference type="SUPFAM" id="SSF69593">
    <property type="entry name" value="Glycerol-3-phosphate (1)-acyltransferase"/>
    <property type="match status" value="1"/>
</dbReference>
<evidence type="ECO:0000256" key="1">
    <source>
        <dbReference type="SAM" id="Phobius"/>
    </source>
</evidence>
<feature type="transmembrane region" description="Helical" evidence="1">
    <location>
        <begin position="7"/>
        <end position="35"/>
    </location>
</feature>
<dbReference type="GO" id="GO:0016746">
    <property type="term" value="F:acyltransferase activity"/>
    <property type="evidence" value="ECO:0007669"/>
    <property type="project" value="UniProtKB-KW"/>
</dbReference>
<dbReference type="PANTHER" id="PTHR10983">
    <property type="entry name" value="1-ACYLGLYCEROL-3-PHOSPHATE ACYLTRANSFERASE-RELATED"/>
    <property type="match status" value="1"/>
</dbReference>
<dbReference type="Pfam" id="PF01553">
    <property type="entry name" value="Acyltransferase"/>
    <property type="match status" value="1"/>
</dbReference>
<protein>
    <submittedName>
        <fullName evidence="3">Acyltransferase</fullName>
    </submittedName>
</protein>
<dbReference type="Proteomes" id="UP000626370">
    <property type="component" value="Unassembled WGS sequence"/>
</dbReference>
<dbReference type="RefSeq" id="WP_189377906.1">
    <property type="nucleotide sequence ID" value="NZ_BNAH01000006.1"/>
</dbReference>
<evidence type="ECO:0000313" key="4">
    <source>
        <dbReference type="Proteomes" id="UP000626370"/>
    </source>
</evidence>